<dbReference type="SUPFAM" id="SSF140376">
    <property type="entry name" value="ChaB-like"/>
    <property type="match status" value="1"/>
</dbReference>
<dbReference type="PANTHER" id="PTHR39337">
    <property type="entry name" value="BLR5642 PROTEIN"/>
    <property type="match status" value="1"/>
</dbReference>
<keyword evidence="3" id="KW-1185">Reference proteome</keyword>
<gene>
    <name evidence="2" type="ORF">GCM10022261_16510</name>
</gene>
<feature type="compositionally biased region" description="Basic and acidic residues" evidence="1">
    <location>
        <begin position="266"/>
        <end position="276"/>
    </location>
</feature>
<feature type="region of interest" description="Disordered" evidence="1">
    <location>
        <begin position="200"/>
        <end position="232"/>
    </location>
</feature>
<comment type="caution">
    <text evidence="2">The sequence shown here is derived from an EMBL/GenBank/DDBJ whole genome shotgun (WGS) entry which is preliminary data.</text>
</comment>
<dbReference type="InterPro" id="IPR009317">
    <property type="entry name" value="ChaB"/>
</dbReference>
<dbReference type="Pfam" id="PF04343">
    <property type="entry name" value="DUF488"/>
    <property type="match status" value="1"/>
</dbReference>
<dbReference type="RefSeq" id="WP_336885256.1">
    <property type="nucleotide sequence ID" value="NZ_BAABAZ010000005.1"/>
</dbReference>
<feature type="compositionally biased region" description="Basic and acidic residues" evidence="1">
    <location>
        <begin position="217"/>
        <end position="232"/>
    </location>
</feature>
<evidence type="ECO:0000313" key="2">
    <source>
        <dbReference type="EMBL" id="GAA4284120.1"/>
    </source>
</evidence>
<organism evidence="2 3">
    <name type="scientific">Brevibacterium daeguense</name>
    <dbReference type="NCBI Taxonomy" id="909936"/>
    <lineage>
        <taxon>Bacteria</taxon>
        <taxon>Bacillati</taxon>
        <taxon>Actinomycetota</taxon>
        <taxon>Actinomycetes</taxon>
        <taxon>Micrococcales</taxon>
        <taxon>Brevibacteriaceae</taxon>
        <taxon>Brevibacterium</taxon>
    </lineage>
</organism>
<protein>
    <recommendedName>
        <fullName evidence="4">DUF488 domain-containing protein</fullName>
    </recommendedName>
</protein>
<evidence type="ECO:0000313" key="3">
    <source>
        <dbReference type="Proteomes" id="UP001501586"/>
    </source>
</evidence>
<accession>A0ABP8EJH5</accession>
<evidence type="ECO:0008006" key="4">
    <source>
        <dbReference type="Google" id="ProtNLM"/>
    </source>
</evidence>
<dbReference type="EMBL" id="BAABAZ010000005">
    <property type="protein sequence ID" value="GAA4284120.1"/>
    <property type="molecule type" value="Genomic_DNA"/>
</dbReference>
<dbReference type="PANTHER" id="PTHR39337:SF1">
    <property type="entry name" value="BLR5642 PROTEIN"/>
    <property type="match status" value="1"/>
</dbReference>
<feature type="region of interest" description="Disordered" evidence="1">
    <location>
        <begin position="265"/>
        <end position="305"/>
    </location>
</feature>
<dbReference type="InterPro" id="IPR037205">
    <property type="entry name" value="ChaB_sf"/>
</dbReference>
<proteinExistence type="predicted"/>
<sequence length="342" mass="37690">MPAPLLTFGHGRLDADELGELVRGADIELVVDVRRFPGSRANEAAARGAIPDLLERLGVGYRWDQRLGGRRNLTKAEDEASPDTWWRVKAFRGYAAWTRSEDFRAALPDLLADVHRTRTAVMCSEAVWWRCHRRMISDVVLLESGVEVLHLMHTGALTAHTGSEGARRGDDGRLVWDEGAAVPGQEPLYTAVGDSYDCRTSRRRAVMPKTNKSGRAKQSELPDTLKKSDRKAQDTFAKAYDSAEEQYDDPSRVAATAWAAVKHTHEKVGDHWEQKSESGPSDPSAEKGGRNDAPTYGGVDANASKEHLYGLAKKLDIAGRSKMNKEELVEALQRASARATSS</sequence>
<reference evidence="3" key="1">
    <citation type="journal article" date="2019" name="Int. J. Syst. Evol. Microbiol.">
        <title>The Global Catalogue of Microorganisms (GCM) 10K type strain sequencing project: providing services to taxonomists for standard genome sequencing and annotation.</title>
        <authorList>
            <consortium name="The Broad Institute Genomics Platform"/>
            <consortium name="The Broad Institute Genome Sequencing Center for Infectious Disease"/>
            <person name="Wu L."/>
            <person name="Ma J."/>
        </authorList>
    </citation>
    <scope>NUCLEOTIDE SEQUENCE [LARGE SCALE GENOMIC DNA]</scope>
    <source>
        <strain evidence="3">JCM 17458</strain>
    </source>
</reference>
<evidence type="ECO:0000256" key="1">
    <source>
        <dbReference type="SAM" id="MobiDB-lite"/>
    </source>
</evidence>
<dbReference type="Proteomes" id="UP001501586">
    <property type="component" value="Unassembled WGS sequence"/>
</dbReference>
<name>A0ABP8EJH5_9MICO</name>
<dbReference type="InterPro" id="IPR007438">
    <property type="entry name" value="DUF488"/>
</dbReference>
<dbReference type="Pfam" id="PF06150">
    <property type="entry name" value="ChaB"/>
    <property type="match status" value="1"/>
</dbReference>
<dbReference type="Gene3D" id="1.10.1740.70">
    <property type="entry name" value="ChaB"/>
    <property type="match status" value="1"/>
</dbReference>